<organism evidence="15 16">
    <name type="scientific">Intrasporangium calvum</name>
    <dbReference type="NCBI Taxonomy" id="53358"/>
    <lineage>
        <taxon>Bacteria</taxon>
        <taxon>Bacillati</taxon>
        <taxon>Actinomycetota</taxon>
        <taxon>Actinomycetes</taxon>
        <taxon>Micrococcales</taxon>
        <taxon>Intrasporangiaceae</taxon>
        <taxon>Intrasporangium</taxon>
    </lineage>
</organism>
<dbReference type="InterPro" id="IPR014001">
    <property type="entry name" value="Helicase_ATP-bd"/>
</dbReference>
<name>A0ABT5GJ67_9MICO</name>
<dbReference type="PANTHER" id="PTHR13710:SF105">
    <property type="entry name" value="ATP-DEPENDENT DNA HELICASE Q1"/>
    <property type="match status" value="1"/>
</dbReference>
<keyword evidence="16" id="KW-1185">Reference proteome</keyword>
<keyword evidence="4 15" id="KW-0378">Hydrolase</keyword>
<reference evidence="15 16" key="1">
    <citation type="submission" date="2022-11" db="EMBL/GenBank/DDBJ databases">
        <title>Anaerobic phenanthrene biodegradation by a DNRA strain PheN6.</title>
        <authorList>
            <person name="Zhang Z."/>
        </authorList>
    </citation>
    <scope>NUCLEOTIDE SEQUENCE [LARGE SCALE GENOMIC DNA]</scope>
    <source>
        <strain evidence="15 16">PheN6</strain>
    </source>
</reference>
<evidence type="ECO:0000256" key="5">
    <source>
        <dbReference type="ARBA" id="ARBA00022806"/>
    </source>
</evidence>
<dbReference type="Pfam" id="PF00271">
    <property type="entry name" value="Helicase_C"/>
    <property type="match status" value="1"/>
</dbReference>
<dbReference type="PROSITE" id="PS51192">
    <property type="entry name" value="HELICASE_ATP_BIND_1"/>
    <property type="match status" value="1"/>
</dbReference>
<evidence type="ECO:0000256" key="2">
    <source>
        <dbReference type="ARBA" id="ARBA00022723"/>
    </source>
</evidence>
<evidence type="ECO:0000256" key="10">
    <source>
        <dbReference type="ARBA" id="ARBA00034808"/>
    </source>
</evidence>
<feature type="domain" description="Helicase ATP-binding" evidence="13">
    <location>
        <begin position="33"/>
        <end position="203"/>
    </location>
</feature>
<evidence type="ECO:0000313" key="15">
    <source>
        <dbReference type="EMBL" id="MDC5698292.1"/>
    </source>
</evidence>
<dbReference type="Proteomes" id="UP001150259">
    <property type="component" value="Unassembled WGS sequence"/>
</dbReference>
<keyword evidence="8" id="KW-0413">Isomerase</keyword>
<evidence type="ECO:0000256" key="11">
    <source>
        <dbReference type="ARBA" id="ARBA00044535"/>
    </source>
</evidence>
<dbReference type="NCBIfam" id="TIGR00614">
    <property type="entry name" value="recQ_fam"/>
    <property type="match status" value="1"/>
</dbReference>
<dbReference type="Gene3D" id="3.40.50.300">
    <property type="entry name" value="P-loop containing nucleotide triphosphate hydrolases"/>
    <property type="match status" value="2"/>
</dbReference>
<feature type="domain" description="Helicase C-terminal" evidence="14">
    <location>
        <begin position="230"/>
        <end position="395"/>
    </location>
</feature>
<dbReference type="InterPro" id="IPR032284">
    <property type="entry name" value="RecQ_Zn-bd"/>
</dbReference>
<dbReference type="PROSITE" id="PS51194">
    <property type="entry name" value="HELICASE_CTER"/>
    <property type="match status" value="1"/>
</dbReference>
<keyword evidence="2" id="KW-0479">Metal-binding</keyword>
<protein>
    <recommendedName>
        <fullName evidence="11">ATP-dependent DNA helicase RecQ</fullName>
        <ecNumber evidence="10">5.6.2.4</ecNumber>
    </recommendedName>
    <alternativeName>
        <fullName evidence="12">DNA 3'-5' helicase RecQ</fullName>
    </alternativeName>
</protein>
<sequence>MTSALTRDRRRIHSTARRVFGHDSLLPGQEETTLALLHGHDVLLVSPTGSGKSLTYQLAGLLLGGCTVVVSPLLALQQDQIDGLEAAAPDIRAARLSSAESESERAAVLERLAEGTLDFLFLSPEQLTNPSVRTALADAGPRLVAVDEAHCVSAWGHDFRPDYFRLGDLIAALGSPRVVAMTATAAPPVRRDIVERLALADHETIVMGFERDNIALEVARCVTPDDQWAAVLDTVDEAAGGGGSGIVYCRTRKDTERYSAALAERGHRPVTYHAGLGRRRRDDAHRAFMDGTADVIVATSAFGMGIDKPDVRFVIHADVPESPDTYYQEVGRAGRDGKPSRALLVYRPENLSLGRFFSTPVPARADVAAVLAAVAAAEAADGPAAGTDPRVVAAHSPFGVRKTGRLLGLLRLARDAGLDADGVSVDTLVDAVVQRAEGQRALDRSRVDMMRSYAETTRCRADFLLAYFGEEHEGRCGRCGHCDNCHSGLAEERRPDADVTFEIGDQVRHPEFGEGTVTDLQDDRVTVLFEQVGYRTLAMALIDDQGLLEPV</sequence>
<keyword evidence="3" id="KW-0547">Nucleotide-binding</keyword>
<dbReference type="InterPro" id="IPR027417">
    <property type="entry name" value="P-loop_NTPase"/>
</dbReference>
<dbReference type="PANTHER" id="PTHR13710">
    <property type="entry name" value="DNA HELICASE RECQ FAMILY MEMBER"/>
    <property type="match status" value="1"/>
</dbReference>
<dbReference type="InterPro" id="IPR001650">
    <property type="entry name" value="Helicase_C-like"/>
</dbReference>
<keyword evidence="7" id="KW-0238">DNA-binding</keyword>
<evidence type="ECO:0000256" key="4">
    <source>
        <dbReference type="ARBA" id="ARBA00022801"/>
    </source>
</evidence>
<evidence type="ECO:0000256" key="7">
    <source>
        <dbReference type="ARBA" id="ARBA00023125"/>
    </source>
</evidence>
<dbReference type="EMBL" id="JAPFQL010000060">
    <property type="protein sequence ID" value="MDC5698292.1"/>
    <property type="molecule type" value="Genomic_DNA"/>
</dbReference>
<evidence type="ECO:0000256" key="8">
    <source>
        <dbReference type="ARBA" id="ARBA00023235"/>
    </source>
</evidence>
<evidence type="ECO:0000256" key="1">
    <source>
        <dbReference type="ARBA" id="ARBA00005446"/>
    </source>
</evidence>
<evidence type="ECO:0000313" key="16">
    <source>
        <dbReference type="Proteomes" id="UP001150259"/>
    </source>
</evidence>
<gene>
    <name evidence="15" type="ORF">OO014_13610</name>
</gene>
<dbReference type="InterPro" id="IPR036388">
    <property type="entry name" value="WH-like_DNA-bd_sf"/>
</dbReference>
<evidence type="ECO:0000256" key="6">
    <source>
        <dbReference type="ARBA" id="ARBA00022840"/>
    </source>
</evidence>
<dbReference type="Pfam" id="PF16124">
    <property type="entry name" value="RecQ_Zn_bind"/>
    <property type="match status" value="1"/>
</dbReference>
<accession>A0ABT5GJ67</accession>
<dbReference type="InterPro" id="IPR004589">
    <property type="entry name" value="DNA_helicase_ATP-dep_RecQ"/>
</dbReference>
<dbReference type="InterPro" id="IPR011545">
    <property type="entry name" value="DEAD/DEAH_box_helicase_dom"/>
</dbReference>
<dbReference type="Gene3D" id="1.10.10.10">
    <property type="entry name" value="Winged helix-like DNA-binding domain superfamily/Winged helix DNA-binding domain"/>
    <property type="match status" value="1"/>
</dbReference>
<proteinExistence type="inferred from homology"/>
<dbReference type="GO" id="GO:0003678">
    <property type="term" value="F:DNA helicase activity"/>
    <property type="evidence" value="ECO:0007669"/>
    <property type="project" value="UniProtKB-EC"/>
</dbReference>
<keyword evidence="6" id="KW-0067">ATP-binding</keyword>
<evidence type="ECO:0000259" key="14">
    <source>
        <dbReference type="PROSITE" id="PS51194"/>
    </source>
</evidence>
<comment type="catalytic activity">
    <reaction evidence="9">
        <text>Couples ATP hydrolysis with the unwinding of duplex DNA by translocating in the 3'-5' direction.</text>
        <dbReference type="EC" id="5.6.2.4"/>
    </reaction>
</comment>
<dbReference type="Pfam" id="PF00270">
    <property type="entry name" value="DEAD"/>
    <property type="match status" value="1"/>
</dbReference>
<evidence type="ECO:0000256" key="3">
    <source>
        <dbReference type="ARBA" id="ARBA00022741"/>
    </source>
</evidence>
<evidence type="ECO:0000256" key="9">
    <source>
        <dbReference type="ARBA" id="ARBA00034617"/>
    </source>
</evidence>
<keyword evidence="5 15" id="KW-0347">Helicase</keyword>
<dbReference type="GO" id="GO:0016787">
    <property type="term" value="F:hydrolase activity"/>
    <property type="evidence" value="ECO:0007669"/>
    <property type="project" value="UniProtKB-KW"/>
</dbReference>
<comment type="caution">
    <text evidence="15">The sequence shown here is derived from an EMBL/GenBank/DDBJ whole genome shotgun (WGS) entry which is preliminary data.</text>
</comment>
<dbReference type="EC" id="5.6.2.4" evidence="10"/>
<dbReference type="SMART" id="SM00490">
    <property type="entry name" value="HELICc"/>
    <property type="match status" value="1"/>
</dbReference>
<dbReference type="SUPFAM" id="SSF52540">
    <property type="entry name" value="P-loop containing nucleoside triphosphate hydrolases"/>
    <property type="match status" value="1"/>
</dbReference>
<dbReference type="RefSeq" id="WP_272462866.1">
    <property type="nucleotide sequence ID" value="NZ_JAPFQL010000060.1"/>
</dbReference>
<evidence type="ECO:0000259" key="13">
    <source>
        <dbReference type="PROSITE" id="PS51192"/>
    </source>
</evidence>
<evidence type="ECO:0000256" key="12">
    <source>
        <dbReference type="ARBA" id="ARBA00044550"/>
    </source>
</evidence>
<dbReference type="CDD" id="cd17920">
    <property type="entry name" value="DEXHc_RecQ"/>
    <property type="match status" value="1"/>
</dbReference>
<dbReference type="SMART" id="SM00487">
    <property type="entry name" value="DEXDc"/>
    <property type="match status" value="1"/>
</dbReference>
<comment type="similarity">
    <text evidence="1">Belongs to the helicase family. RecQ subfamily.</text>
</comment>